<proteinExistence type="predicted"/>
<dbReference type="InterPro" id="IPR016181">
    <property type="entry name" value="Acyl_CoA_acyltransferase"/>
</dbReference>
<keyword evidence="3" id="KW-1185">Reference proteome</keyword>
<dbReference type="InterPro" id="IPR000182">
    <property type="entry name" value="GNAT_dom"/>
</dbReference>
<gene>
    <name evidence="2" type="ORF">HA50_23275</name>
</gene>
<dbReference type="AlphaFoldDB" id="A0A1X1EL89"/>
<comment type="caution">
    <text evidence="2">The sequence shown here is derived from an EMBL/GenBank/DDBJ whole genome shotgun (WGS) entry which is preliminary data.</text>
</comment>
<dbReference type="EMBL" id="MLJI01000002">
    <property type="protein sequence ID" value="ORM89544.1"/>
    <property type="molecule type" value="Genomic_DNA"/>
</dbReference>
<feature type="domain" description="N-acetyltransferase" evidence="1">
    <location>
        <begin position="3"/>
        <end position="163"/>
    </location>
</feature>
<name>A0A1X1EL89_PANCY</name>
<dbReference type="STRING" id="55209.HA50_23275"/>
<dbReference type="CDD" id="cd04301">
    <property type="entry name" value="NAT_SF"/>
    <property type="match status" value="1"/>
</dbReference>
<evidence type="ECO:0000259" key="1">
    <source>
        <dbReference type="PROSITE" id="PS51186"/>
    </source>
</evidence>
<evidence type="ECO:0000313" key="2">
    <source>
        <dbReference type="EMBL" id="ORM89544.1"/>
    </source>
</evidence>
<reference evidence="2 3" key="1">
    <citation type="journal article" date="2017" name="Antonie Van Leeuwenhoek">
        <title>Phylogenomic resolution of the bacterial genus Pantoea and its relationship with Erwinia and Tatumella.</title>
        <authorList>
            <person name="Palmer M."/>
            <person name="Steenkamp E.T."/>
            <person name="Coetzee M.P."/>
            <person name="Chan W.Y."/>
            <person name="van Zyl E."/>
            <person name="De Maayer P."/>
            <person name="Coutinho T.A."/>
            <person name="Blom J."/>
            <person name="Smits T.H."/>
            <person name="Duffy B."/>
            <person name="Venter S.N."/>
        </authorList>
    </citation>
    <scope>NUCLEOTIDE SEQUENCE [LARGE SCALE GENOMIC DNA]</scope>
    <source>
        <strain evidence="2 3">LMG 2657</strain>
    </source>
</reference>
<dbReference type="GO" id="GO:0016747">
    <property type="term" value="F:acyltransferase activity, transferring groups other than amino-acyl groups"/>
    <property type="evidence" value="ECO:0007669"/>
    <property type="project" value="InterPro"/>
</dbReference>
<sequence>MSQSIEVAKSDDAEEIFALLQRAYASLVALDVHFTISRGSVEQVRRTIEQETVLVLRKWKRAVATVTVRFPWQQDDSAPSSLPFIHWFAVDPDFKGQGYGREIISWAEETLLKNTLKAPGVYLATATKHPWLSDLYLRRGYQPFYHRTNQLGEALVFLKKEFTANAETSPEKRVRTA</sequence>
<accession>A0A1X1EL89</accession>
<dbReference type="RefSeq" id="WP_084879263.1">
    <property type="nucleotide sequence ID" value="NZ_JAGGMY010000002.1"/>
</dbReference>
<dbReference type="Gene3D" id="3.40.630.30">
    <property type="match status" value="1"/>
</dbReference>
<dbReference type="OrthoDB" id="8116329at2"/>
<keyword evidence="2" id="KW-0808">Transferase</keyword>
<protein>
    <submittedName>
        <fullName evidence="2">GNAT family N-acetyltransferase</fullName>
    </submittedName>
</protein>
<dbReference type="SUPFAM" id="SSF55729">
    <property type="entry name" value="Acyl-CoA N-acyltransferases (Nat)"/>
    <property type="match status" value="1"/>
</dbReference>
<organism evidence="2 3">
    <name type="scientific">Pantoea cypripedii</name>
    <name type="common">Pectobacterium cypripedii</name>
    <name type="synonym">Erwinia cypripedii</name>
    <dbReference type="NCBI Taxonomy" id="55209"/>
    <lineage>
        <taxon>Bacteria</taxon>
        <taxon>Pseudomonadati</taxon>
        <taxon>Pseudomonadota</taxon>
        <taxon>Gammaproteobacteria</taxon>
        <taxon>Enterobacterales</taxon>
        <taxon>Erwiniaceae</taxon>
        <taxon>Pantoea</taxon>
    </lineage>
</organism>
<evidence type="ECO:0000313" key="3">
    <source>
        <dbReference type="Proteomes" id="UP000193749"/>
    </source>
</evidence>
<dbReference type="PROSITE" id="PS51186">
    <property type="entry name" value="GNAT"/>
    <property type="match status" value="1"/>
</dbReference>
<dbReference type="Pfam" id="PF13508">
    <property type="entry name" value="Acetyltransf_7"/>
    <property type="match status" value="1"/>
</dbReference>
<dbReference type="Proteomes" id="UP000193749">
    <property type="component" value="Unassembled WGS sequence"/>
</dbReference>